<dbReference type="PROSITE" id="PS51272">
    <property type="entry name" value="SLH"/>
    <property type="match status" value="2"/>
</dbReference>
<feature type="domain" description="SLH" evidence="1">
    <location>
        <begin position="125"/>
        <end position="188"/>
    </location>
</feature>
<feature type="domain" description="SLH" evidence="1">
    <location>
        <begin position="60"/>
        <end position="123"/>
    </location>
</feature>
<dbReference type="EMBL" id="AYJU01000001">
    <property type="protein sequence ID" value="EST56300.1"/>
    <property type="molecule type" value="Genomic_DNA"/>
</dbReference>
<keyword evidence="3" id="KW-1185">Reference proteome</keyword>
<organism evidence="2 3">
    <name type="scientific">Brevibacillus panacihumi W25</name>
    <dbReference type="NCBI Taxonomy" id="1408254"/>
    <lineage>
        <taxon>Bacteria</taxon>
        <taxon>Bacillati</taxon>
        <taxon>Bacillota</taxon>
        <taxon>Bacilli</taxon>
        <taxon>Bacillales</taxon>
        <taxon>Paenibacillaceae</taxon>
        <taxon>Brevibacillus</taxon>
    </lineage>
</organism>
<sequence>MVTSNRALNQNLLLRSLSIDHSEGFIVKTWKALSAKTCKTGMAVAVLMGMLALPNMGLAATSLPLSDIAQNANKDSILKLNYAGVLKGYTDGTFRPKKEVTRAEFAKIAVLAMGYTDEQARLLQGSTVFKDLPADHWATGYINLAVSQGIIKGYPDGTFKPNNNVKIAEALTIFVQGLKINVSTPTVGEWYYPYLLEANKTGIYESAETPTAAAQRDTVAKYTSRFMETPVYANGAYYDRNGNADGTNQKLPVVKGIVSAYNKTSKKLKITGQKDEITIDDKAQVYGNIVVGAQVEYLLKKGNIDFLIVSTADSQIVEGVIKTGLNASTKVGDEKQFKAIVNGKEVVLEVVNGVNVTRSQIGQKFVAVLGDDGRVESITFSKNTTSGLIEKISAVSGTNAKKELKVGSETYVLASGATVKGKAHPQAKEVAGSFTDMEKGDLVELTLDVDGKVSTVVYTKLSATETIKIDTDENLILIGNAEYEVTRDTELIVDDEEVDELDELQDGKIAILTFDEDGQLKKVEQGTKVAGNKVIGSTTAYQAGPPVKLATIKVDKKTYNLLATAKLTIDGKRVSATTIKANQLDDYRIVSWKYNVGTNDIVELEVESQTVKGYVTKKSGSKITVNGKVYELLSGVSIDNNAATNDKEYTLTLDSDGKVKAISGALKTVSGLVEEVEIRRDNGEITSAKIVLDGKKYDVSEEDAVEDLDQFFYATLTLNRDQEVTAATAQGKKAEEKVKFIGIESRVNGDKYVFFEDVSTSLKLAEDAKVKYYDGSDMDEDDLKKTDKIDLWTKADGQVYAIVVLKR</sequence>
<dbReference type="PANTHER" id="PTHR43308:SF5">
    <property type="entry name" value="S-LAYER PROTEIN _ PEPTIDOGLYCAN ENDO-BETA-N-ACETYLGLUCOSAMINIDASE"/>
    <property type="match status" value="1"/>
</dbReference>
<accession>V6MEG9</accession>
<name>V6MEG9_9BACL</name>
<gene>
    <name evidence="2" type="ORF">T458_03000</name>
</gene>
<proteinExistence type="predicted"/>
<dbReference type="STRING" id="1408254.T458_03000"/>
<evidence type="ECO:0000259" key="1">
    <source>
        <dbReference type="PROSITE" id="PS51272"/>
    </source>
</evidence>
<dbReference type="AlphaFoldDB" id="V6MEG9"/>
<dbReference type="PATRIC" id="fig|1408254.3.peg.612"/>
<comment type="caution">
    <text evidence="2">The sequence shown here is derived from an EMBL/GenBank/DDBJ whole genome shotgun (WGS) entry which is preliminary data.</text>
</comment>
<dbReference type="InterPro" id="IPR051465">
    <property type="entry name" value="Cell_Envelope_Struct_Comp"/>
</dbReference>
<dbReference type="eggNOG" id="COG1649">
    <property type="taxonomic scope" value="Bacteria"/>
</dbReference>
<evidence type="ECO:0000313" key="3">
    <source>
        <dbReference type="Proteomes" id="UP000017973"/>
    </source>
</evidence>
<dbReference type="Pfam" id="PF00395">
    <property type="entry name" value="SLH"/>
    <property type="match status" value="2"/>
</dbReference>
<dbReference type="HOGENOM" id="CLU_349059_0_0_9"/>
<dbReference type="Proteomes" id="UP000017973">
    <property type="component" value="Unassembled WGS sequence"/>
</dbReference>
<reference evidence="2 3" key="1">
    <citation type="journal article" date="2014" name="Genome Announc.">
        <title>Draft Genome Sequence of Brevibacillus panacihumi Strain W25, a Halotolerant Hydrocarbon-Degrading Bacterium.</title>
        <authorList>
            <person name="Wang X."/>
            <person name="Jin D."/>
            <person name="Zhou L."/>
            <person name="Wu L."/>
            <person name="An W."/>
            <person name="Chen Y."/>
            <person name="Zhao L."/>
        </authorList>
    </citation>
    <scope>NUCLEOTIDE SEQUENCE [LARGE SCALE GENOMIC DNA]</scope>
    <source>
        <strain evidence="2 3">W25</strain>
    </source>
</reference>
<dbReference type="PANTHER" id="PTHR43308">
    <property type="entry name" value="OUTER MEMBRANE PROTEIN ALPHA-RELATED"/>
    <property type="match status" value="1"/>
</dbReference>
<dbReference type="OrthoDB" id="1706086at2"/>
<evidence type="ECO:0000313" key="2">
    <source>
        <dbReference type="EMBL" id="EST56300.1"/>
    </source>
</evidence>
<dbReference type="InterPro" id="IPR001119">
    <property type="entry name" value="SLH_dom"/>
</dbReference>
<protein>
    <submittedName>
        <fullName evidence="2">S-layer protein</fullName>
    </submittedName>
</protein>